<feature type="compositionally biased region" description="Low complexity" evidence="1">
    <location>
        <begin position="144"/>
        <end position="165"/>
    </location>
</feature>
<organism evidence="2 3">
    <name type="scientific">Sphaeroforma arctica JP610</name>
    <dbReference type="NCBI Taxonomy" id="667725"/>
    <lineage>
        <taxon>Eukaryota</taxon>
        <taxon>Ichthyosporea</taxon>
        <taxon>Ichthyophonida</taxon>
        <taxon>Sphaeroforma</taxon>
    </lineage>
</organism>
<dbReference type="GeneID" id="25913524"/>
<feature type="compositionally biased region" description="Basic and acidic residues" evidence="1">
    <location>
        <begin position="15"/>
        <end position="25"/>
    </location>
</feature>
<reference evidence="2 3" key="1">
    <citation type="submission" date="2011-02" db="EMBL/GenBank/DDBJ databases">
        <title>The Genome Sequence of Sphaeroforma arctica JP610.</title>
        <authorList>
            <consortium name="The Broad Institute Genome Sequencing Platform"/>
            <person name="Russ C."/>
            <person name="Cuomo C."/>
            <person name="Young S.K."/>
            <person name="Zeng Q."/>
            <person name="Gargeya S."/>
            <person name="Alvarado L."/>
            <person name="Berlin A."/>
            <person name="Chapman S.B."/>
            <person name="Chen Z."/>
            <person name="Freedman E."/>
            <person name="Gellesch M."/>
            <person name="Goldberg J."/>
            <person name="Griggs A."/>
            <person name="Gujja S."/>
            <person name="Heilman E."/>
            <person name="Heiman D."/>
            <person name="Howarth C."/>
            <person name="Mehta T."/>
            <person name="Neiman D."/>
            <person name="Pearson M."/>
            <person name="Roberts A."/>
            <person name="Saif S."/>
            <person name="Shea T."/>
            <person name="Shenoy N."/>
            <person name="Sisk P."/>
            <person name="Stolte C."/>
            <person name="Sykes S."/>
            <person name="White J."/>
            <person name="Yandava C."/>
            <person name="Burger G."/>
            <person name="Gray M.W."/>
            <person name="Holland P.W.H."/>
            <person name="King N."/>
            <person name="Lang F.B.F."/>
            <person name="Roger A.J."/>
            <person name="Ruiz-Trillo I."/>
            <person name="Haas B."/>
            <person name="Nusbaum C."/>
            <person name="Birren B."/>
        </authorList>
    </citation>
    <scope>NUCLEOTIDE SEQUENCE [LARGE SCALE GENOMIC DNA]</scope>
    <source>
        <strain evidence="2 3">JP610</strain>
    </source>
</reference>
<evidence type="ECO:0000313" key="2">
    <source>
        <dbReference type="EMBL" id="KNC74430.1"/>
    </source>
</evidence>
<keyword evidence="3" id="KW-1185">Reference proteome</keyword>
<proteinExistence type="predicted"/>
<feature type="region of interest" description="Disordered" evidence="1">
    <location>
        <begin position="144"/>
        <end position="192"/>
    </location>
</feature>
<dbReference type="EMBL" id="KQ244416">
    <property type="protein sequence ID" value="KNC74430.1"/>
    <property type="molecule type" value="Genomic_DNA"/>
</dbReference>
<accession>A0A0L0FCD6</accession>
<feature type="compositionally biased region" description="Polar residues" evidence="1">
    <location>
        <begin position="170"/>
        <end position="184"/>
    </location>
</feature>
<dbReference type="RefSeq" id="XP_014148332.1">
    <property type="nucleotide sequence ID" value="XM_014292857.1"/>
</dbReference>
<gene>
    <name evidence="2" type="ORF">SARC_13020</name>
</gene>
<evidence type="ECO:0000256" key="1">
    <source>
        <dbReference type="SAM" id="MobiDB-lite"/>
    </source>
</evidence>
<dbReference type="AlphaFoldDB" id="A0A0L0FCD6"/>
<sequence length="339" mass="37676">MSGPNKKKSMNVPYARDRRAVEADHKRSRSFIDLQHSRTNGSAGLNVNAKPYMKLEPGAPQYVFTQQQGYSGPADVSGQSDFDSYSSFVQPQQQNNFSAYFSGAQNTYLQQGTTQADYSVNQHTQTDYNNNGGNTSRDHDIHIQQQRQQLLQQQQQRQQQQQQHQHQTREFQSSSGLPQNQYGNQHKPGDTLNMLNLESQARNINNPEVGTFPTAIITASDNTHAAHSYYAGNLATGSSPMPNFHTGAYNFDMGLVKPDTTLDDDFQSLLDSAHLSAFDEADFDMSMMRNRAYAKLDGLVQPVHSVQSPTDTKLSVGDNAAHSVCSGESGDYDHVLRGM</sequence>
<dbReference type="Proteomes" id="UP000054560">
    <property type="component" value="Unassembled WGS sequence"/>
</dbReference>
<feature type="region of interest" description="Disordered" evidence="1">
    <location>
        <begin position="1"/>
        <end position="46"/>
    </location>
</feature>
<protein>
    <submittedName>
        <fullName evidence="2">Uncharacterized protein</fullName>
    </submittedName>
</protein>
<evidence type="ECO:0000313" key="3">
    <source>
        <dbReference type="Proteomes" id="UP000054560"/>
    </source>
</evidence>
<name>A0A0L0FCD6_9EUKA</name>